<dbReference type="Gene3D" id="2.60.40.10">
    <property type="entry name" value="Immunoglobulins"/>
    <property type="match status" value="1"/>
</dbReference>
<dbReference type="NCBIfam" id="TIGR02745">
    <property type="entry name" value="ccoG_rdxA_fixG"/>
    <property type="match status" value="1"/>
</dbReference>
<dbReference type="eggNOG" id="COG0348">
    <property type="taxonomic scope" value="Bacteria"/>
</dbReference>
<organism evidence="9 10">
    <name type="scientific">Flavobacterium branchiophilum (strain FL-15)</name>
    <dbReference type="NCBI Taxonomy" id="1034807"/>
    <lineage>
        <taxon>Bacteria</taxon>
        <taxon>Pseudomonadati</taxon>
        <taxon>Bacteroidota</taxon>
        <taxon>Flavobacteriia</taxon>
        <taxon>Flavobacteriales</taxon>
        <taxon>Flavobacteriaceae</taxon>
        <taxon>Flavobacterium</taxon>
    </lineage>
</organism>
<dbReference type="Pfam" id="PF12801">
    <property type="entry name" value="Fer4_5"/>
    <property type="match status" value="1"/>
</dbReference>
<dbReference type="KEGG" id="fbr:FBFL15_2021"/>
<dbReference type="InterPro" id="IPR017896">
    <property type="entry name" value="4Fe4S_Fe-S-bd"/>
</dbReference>
<evidence type="ECO:0000256" key="6">
    <source>
        <dbReference type="ARBA" id="ARBA00023014"/>
    </source>
</evidence>
<keyword evidence="2" id="KW-0004">4Fe-4S</keyword>
<dbReference type="STRING" id="1034807.FBFL15_2021"/>
<dbReference type="AlphaFoldDB" id="G2Z297"/>
<evidence type="ECO:0000313" key="10">
    <source>
        <dbReference type="Proteomes" id="UP000009186"/>
    </source>
</evidence>
<keyword evidence="4" id="KW-0249">Electron transport</keyword>
<evidence type="ECO:0000256" key="4">
    <source>
        <dbReference type="ARBA" id="ARBA00022982"/>
    </source>
</evidence>
<dbReference type="Pfam" id="PF11614">
    <property type="entry name" value="FixG_C"/>
    <property type="match status" value="1"/>
</dbReference>
<feature type="transmembrane region" description="Helical" evidence="7">
    <location>
        <begin position="157"/>
        <end position="176"/>
    </location>
</feature>
<dbReference type="SUPFAM" id="SSF54862">
    <property type="entry name" value="4Fe-4S ferredoxins"/>
    <property type="match status" value="1"/>
</dbReference>
<evidence type="ECO:0000256" key="7">
    <source>
        <dbReference type="SAM" id="Phobius"/>
    </source>
</evidence>
<dbReference type="InterPro" id="IPR014116">
    <property type="entry name" value="Cyt_c_oxidase_cbb3_FixG"/>
</dbReference>
<dbReference type="Pfam" id="PF13746">
    <property type="entry name" value="Fer4_18"/>
    <property type="match status" value="1"/>
</dbReference>
<proteinExistence type="predicted"/>
<keyword evidence="1" id="KW-0813">Transport</keyword>
<evidence type="ECO:0000256" key="5">
    <source>
        <dbReference type="ARBA" id="ARBA00023004"/>
    </source>
</evidence>
<dbReference type="PANTHER" id="PTHR30176:SF3">
    <property type="entry name" value="FERREDOXIN-TYPE PROTEIN NAPH"/>
    <property type="match status" value="1"/>
</dbReference>
<dbReference type="InterPro" id="IPR013783">
    <property type="entry name" value="Ig-like_fold"/>
</dbReference>
<dbReference type="EMBL" id="FQ859183">
    <property type="protein sequence ID" value="CCB70052.1"/>
    <property type="molecule type" value="Genomic_DNA"/>
</dbReference>
<keyword evidence="5" id="KW-0408">Iron</keyword>
<feature type="transmembrane region" description="Helical" evidence="7">
    <location>
        <begin position="36"/>
        <end position="54"/>
    </location>
</feature>
<keyword evidence="7" id="KW-1133">Transmembrane helix</keyword>
<name>G2Z297_FLABF</name>
<dbReference type="GO" id="GO:0005886">
    <property type="term" value="C:plasma membrane"/>
    <property type="evidence" value="ECO:0007669"/>
    <property type="project" value="TreeGrafter"/>
</dbReference>
<keyword evidence="7" id="KW-0472">Membrane</keyword>
<reference evidence="9 10" key="1">
    <citation type="journal article" date="2011" name="Appl. Environ. Microbiol.">
        <title>Complete genome sequence of the fish pathogen Flavobacterium branchiophilum.</title>
        <authorList>
            <consortium name="1:IP"/>
            <consortium name="Microbial Evolutionary Genomics,F-75015 Paris"/>
            <consortium name="France 2:CNRS"/>
            <consortium name="URA2171"/>
            <consortium name="F-75015 Paris,France 3:Unite de Virologie et Immunologie Mol."/>
            <consortium name="INRA,78352 Jouy en Josas Cedex"/>
            <consortium name="France. 4:Unite de Mathemathique"/>
            <consortium name="Informatique et Genome,INRA"/>
            <consortium name="78352 Jouy en Josas Cedex"/>
            <consortium name="France. 5:CEA/Genoscope"/>
            <consortium name="Evry"/>
            <consortium name="France"/>
            <person name="Touchon M."/>
            <person name="Barbier P."/>
            <person name="Bernardet J.F."/>
            <person name="Loux V."/>
            <person name="Vacherie B."/>
            <person name="Barbe V."/>
            <person name="Rocha E.P."/>
            <person name="Duchaud E."/>
        </authorList>
    </citation>
    <scope>NUCLEOTIDE SEQUENCE [LARGE SCALE GENOMIC DNA]</scope>
    <source>
        <strain evidence="9 10">FL-15</strain>
    </source>
</reference>
<sequence length="470" mass="54383">MSNSNQSFRDSIGTIDDKGKRKFIFPKKPSGKWYNYRKIVSYFLLIILILNPFIKINGNQLMMFNVLERRFNIFGFPFWPQDFYIFVLFMIVGVVFVILFTVIFGRIFCGWICPQTIFLEMVFRRIEYWIEGDRGAQIRLNKQEWNAEKIRKKAFKWLLFLLISFGIANVFLAYLISSDNLIQMVQDGPQHHVSTLISLLIFTGVFYFIFVWFREQVCIIACPYGRLQGVLLDNKSINVAYDFVRGEKELGRAKFNKNEDRATTGKGDCIDCGLCVNVCPTGIDIRNGTQLECTNCTACIDECNTIMTSVGLPKGLIRYASEDEIEKKEKFQFTNRMKGYSAVLFILMGILIGLLFLRTEVETTILRLPGQLFQHKGDKISNIFTYKIINKTNNDFNHIHFKLKNIKGSIQMVGKNDIIVPKQGMNEGTLFIEIDAFLLESDRTKLEIEVFDGNHKIETTKTSFLSPRNF</sequence>
<gene>
    <name evidence="9" type="primary">ccoG</name>
    <name evidence="9" type="ordered locus">FBFL15_2021</name>
</gene>
<evidence type="ECO:0000259" key="8">
    <source>
        <dbReference type="PROSITE" id="PS51379"/>
    </source>
</evidence>
<dbReference type="GO" id="GO:0051539">
    <property type="term" value="F:4 iron, 4 sulfur cluster binding"/>
    <property type="evidence" value="ECO:0007669"/>
    <property type="project" value="UniProtKB-KW"/>
</dbReference>
<feature type="domain" description="4Fe-4S ferredoxin-type" evidence="8">
    <location>
        <begin position="260"/>
        <end position="288"/>
    </location>
</feature>
<feature type="transmembrane region" description="Helical" evidence="7">
    <location>
        <begin position="337"/>
        <end position="357"/>
    </location>
</feature>
<dbReference type="HOGENOM" id="CLU_032118_2_0_10"/>
<dbReference type="Proteomes" id="UP000009186">
    <property type="component" value="Chromosome"/>
</dbReference>
<feature type="transmembrane region" description="Helical" evidence="7">
    <location>
        <begin position="83"/>
        <end position="109"/>
    </location>
</feature>
<dbReference type="Gene3D" id="3.30.70.20">
    <property type="match status" value="1"/>
</dbReference>
<dbReference type="InterPro" id="IPR017900">
    <property type="entry name" value="4Fe4S_Fe_S_CS"/>
</dbReference>
<dbReference type="GO" id="GO:0046872">
    <property type="term" value="F:metal ion binding"/>
    <property type="evidence" value="ECO:0007669"/>
    <property type="project" value="UniProtKB-KW"/>
</dbReference>
<protein>
    <submittedName>
        <fullName evidence="9">Probable cytochrome cbb3 oxidase maturation protein CcoG</fullName>
    </submittedName>
</protein>
<evidence type="ECO:0000256" key="1">
    <source>
        <dbReference type="ARBA" id="ARBA00022448"/>
    </source>
</evidence>
<accession>G2Z297</accession>
<dbReference type="RefSeq" id="WP_014084516.1">
    <property type="nucleotide sequence ID" value="NC_016001.1"/>
</dbReference>
<dbReference type="PANTHER" id="PTHR30176">
    <property type="entry name" value="FERREDOXIN-TYPE PROTEIN NAPH"/>
    <property type="match status" value="1"/>
</dbReference>
<dbReference type="PROSITE" id="PS00198">
    <property type="entry name" value="4FE4S_FER_1"/>
    <property type="match status" value="1"/>
</dbReference>
<dbReference type="InterPro" id="IPR051684">
    <property type="entry name" value="Electron_Trans/Redox"/>
</dbReference>
<dbReference type="InterPro" id="IPR032879">
    <property type="entry name" value="FixG_C"/>
</dbReference>
<keyword evidence="6" id="KW-0411">Iron-sulfur</keyword>
<feature type="transmembrane region" description="Helical" evidence="7">
    <location>
        <begin position="196"/>
        <end position="213"/>
    </location>
</feature>
<dbReference type="PROSITE" id="PS51379">
    <property type="entry name" value="4FE4S_FER_2"/>
    <property type="match status" value="1"/>
</dbReference>
<evidence type="ECO:0000256" key="3">
    <source>
        <dbReference type="ARBA" id="ARBA00022723"/>
    </source>
</evidence>
<keyword evidence="10" id="KW-1185">Reference proteome</keyword>
<evidence type="ECO:0000256" key="2">
    <source>
        <dbReference type="ARBA" id="ARBA00022485"/>
    </source>
</evidence>
<evidence type="ECO:0000313" key="9">
    <source>
        <dbReference type="EMBL" id="CCB70052.1"/>
    </source>
</evidence>
<keyword evidence="3" id="KW-0479">Metal-binding</keyword>
<keyword evidence="7" id="KW-0812">Transmembrane</keyword>